<feature type="region of interest" description="Disordered" evidence="1">
    <location>
        <begin position="144"/>
        <end position="197"/>
    </location>
</feature>
<dbReference type="RefSeq" id="WP_345919012.1">
    <property type="nucleotide sequence ID" value="NZ_JBDIVE010000003.1"/>
</dbReference>
<dbReference type="InterPro" id="IPR011723">
    <property type="entry name" value="Znf/thioredoxin_put"/>
</dbReference>
<feature type="compositionally biased region" description="Low complexity" evidence="1">
    <location>
        <begin position="74"/>
        <end position="101"/>
    </location>
</feature>
<keyword evidence="4" id="KW-1185">Reference proteome</keyword>
<sequence length="392" mass="42696">MLITRCPHCLTSFRIRPEQLNLRGGRVRCGHCHVAFSALSYLDEMREESPAGKARSHSPEPIPASEPSTPPAAAPSEAPAEMPVASAAAAPADAPTAPDEASPGERREPELKAGEIEEFSLQFDFGPDFHDEQKLAQKLRLLTDEAPTPNADPAAPRIEPTAEPNSSADAAAVSAPHGAARSAADDDEQAPESRAELAESISINALPDSEAMPELHSIFLDERLPLALDPAQQLELKRARRRLILANCLLLVGALLSTSFALRTQLASWQPGLRPLLERACQSLGCSVPYPKDLVVLGGIELTPAPEQREAYNFTFTVRNEAAYPVAWPQLDVTLTDRYERTLTRRVLEPAEWLPVELRQSKAFEAQGELTTHLTLGSNVQALGYRLGVFYR</sequence>
<feature type="domain" description="Zinc finger/thioredoxin putative" evidence="2">
    <location>
        <begin position="2"/>
        <end position="38"/>
    </location>
</feature>
<organism evidence="3 4">
    <name type="scientific">Uliginosibacterium sediminicola</name>
    <dbReference type="NCBI Taxonomy" id="2024550"/>
    <lineage>
        <taxon>Bacteria</taxon>
        <taxon>Pseudomonadati</taxon>
        <taxon>Pseudomonadota</taxon>
        <taxon>Betaproteobacteria</taxon>
        <taxon>Rhodocyclales</taxon>
        <taxon>Zoogloeaceae</taxon>
        <taxon>Uliginosibacterium</taxon>
    </lineage>
</organism>
<reference evidence="3 4" key="1">
    <citation type="journal article" date="2018" name="Int. J. Syst. Evol. Microbiol.">
        <title>Uliginosibacterium sediminicola sp. nov., isolated from freshwater sediment.</title>
        <authorList>
            <person name="Hwang W.M."/>
            <person name="Kim S.M."/>
            <person name="Kang K."/>
            <person name="Ahn T.Y."/>
        </authorList>
    </citation>
    <scope>NUCLEOTIDE SEQUENCE [LARGE SCALE GENOMIC DNA]</scope>
    <source>
        <strain evidence="3 4">M1-21</strain>
    </source>
</reference>
<dbReference type="Proteomes" id="UP001410394">
    <property type="component" value="Unassembled WGS sequence"/>
</dbReference>
<protein>
    <submittedName>
        <fullName evidence="3">Zinc-ribbon and DUF3426 domain-containing protein</fullName>
    </submittedName>
</protein>
<evidence type="ECO:0000313" key="4">
    <source>
        <dbReference type="Proteomes" id="UP001410394"/>
    </source>
</evidence>
<feature type="compositionally biased region" description="Pro residues" evidence="1">
    <location>
        <begin position="60"/>
        <end position="73"/>
    </location>
</feature>
<dbReference type="NCBIfam" id="TIGR02098">
    <property type="entry name" value="MJ0042_CXXC"/>
    <property type="match status" value="1"/>
</dbReference>
<dbReference type="Pfam" id="PF13719">
    <property type="entry name" value="Zn_ribbon_5"/>
    <property type="match status" value="1"/>
</dbReference>
<name>A0ABU9YX01_9RHOO</name>
<comment type="caution">
    <text evidence="3">The sequence shown here is derived from an EMBL/GenBank/DDBJ whole genome shotgun (WGS) entry which is preliminary data.</text>
</comment>
<gene>
    <name evidence="3" type="ORF">ABDB84_07100</name>
</gene>
<evidence type="ECO:0000256" key="1">
    <source>
        <dbReference type="SAM" id="MobiDB-lite"/>
    </source>
</evidence>
<dbReference type="InterPro" id="IPR021834">
    <property type="entry name" value="DUF3426"/>
</dbReference>
<accession>A0ABU9YX01</accession>
<feature type="region of interest" description="Disordered" evidence="1">
    <location>
        <begin position="47"/>
        <end position="109"/>
    </location>
</feature>
<dbReference type="EMBL" id="JBDIVE010000003">
    <property type="protein sequence ID" value="MEN3068242.1"/>
    <property type="molecule type" value="Genomic_DNA"/>
</dbReference>
<evidence type="ECO:0000259" key="2">
    <source>
        <dbReference type="Pfam" id="PF13719"/>
    </source>
</evidence>
<evidence type="ECO:0000313" key="3">
    <source>
        <dbReference type="EMBL" id="MEN3068242.1"/>
    </source>
</evidence>
<dbReference type="Pfam" id="PF11906">
    <property type="entry name" value="DUF3426"/>
    <property type="match status" value="1"/>
</dbReference>
<proteinExistence type="predicted"/>